<keyword evidence="5" id="KW-0560">Oxidoreductase</keyword>
<dbReference type="NCBIfam" id="TIGR00509">
    <property type="entry name" value="bisC_fam"/>
    <property type="match status" value="1"/>
</dbReference>
<dbReference type="Pfam" id="PF01568">
    <property type="entry name" value="Molydop_binding"/>
    <property type="match status" value="1"/>
</dbReference>
<name>A0A842JBF4_9BACT</name>
<dbReference type="Proteomes" id="UP000552683">
    <property type="component" value="Unassembled WGS sequence"/>
</dbReference>
<dbReference type="Pfam" id="PF18364">
    <property type="entry name" value="Molybdopterin_N"/>
    <property type="match status" value="1"/>
</dbReference>
<dbReference type="InterPro" id="IPR006656">
    <property type="entry name" value="Mopterin_OxRdtase"/>
</dbReference>
<evidence type="ECO:0000256" key="4">
    <source>
        <dbReference type="ARBA" id="ARBA00022764"/>
    </source>
</evidence>
<dbReference type="GO" id="GO:0043546">
    <property type="term" value="F:molybdopterin cofactor binding"/>
    <property type="evidence" value="ECO:0007669"/>
    <property type="project" value="InterPro"/>
</dbReference>
<comment type="cofactor">
    <cofactor evidence="6">
        <name>Mo-bis(molybdopterin guanine dinucleotide)</name>
        <dbReference type="ChEBI" id="CHEBI:60539"/>
    </cofactor>
    <text evidence="6">Binds 1 molybdenum-bis(molybdopterin guanine dinucleotide) (Mo-bis-MGD) cofactor per subunit.</text>
</comment>
<evidence type="ECO:0000256" key="6">
    <source>
        <dbReference type="PIRSR" id="PIRSR606658-1"/>
    </source>
</evidence>
<feature type="binding site" evidence="6">
    <location>
        <position position="489"/>
    </location>
    <ligand>
        <name>Mo-bis(molybdopterin guanine dinucleotide)</name>
        <dbReference type="ChEBI" id="CHEBI:60539"/>
    </ligand>
</feature>
<dbReference type="InterPro" id="IPR006657">
    <property type="entry name" value="MoPterin_dinucl-bd_dom"/>
</dbReference>
<dbReference type="CDD" id="cd02769">
    <property type="entry name" value="MopB_DMSOR-BSOR-TMAOR"/>
    <property type="match status" value="1"/>
</dbReference>
<dbReference type="PROSITE" id="PS00932">
    <property type="entry name" value="MOLYBDOPTERIN_PROK_3"/>
    <property type="match status" value="1"/>
</dbReference>
<dbReference type="PANTHER" id="PTHR43742:SF10">
    <property type="entry name" value="TRIMETHYLAMINE-N-OXIDE REDUCTASE 2"/>
    <property type="match status" value="1"/>
</dbReference>
<feature type="binding site" evidence="6">
    <location>
        <position position="566"/>
    </location>
    <ligand>
        <name>Mo-bis(molybdopterin guanine dinucleotide)</name>
        <dbReference type="ChEBI" id="CHEBI:60539"/>
    </ligand>
</feature>
<keyword evidence="3 6" id="KW-0479">Metal-binding</keyword>
<comment type="similarity">
    <text evidence="1">Belongs to the prokaryotic molybdopterin-containing oxidoreductase family.</text>
</comment>
<evidence type="ECO:0000313" key="11">
    <source>
        <dbReference type="Proteomes" id="UP000552683"/>
    </source>
</evidence>
<feature type="domain" description="Molybdopterin dinucleotide-binding" evidence="8">
    <location>
        <begin position="700"/>
        <end position="815"/>
    </location>
</feature>
<dbReference type="Gene3D" id="2.40.40.20">
    <property type="match status" value="1"/>
</dbReference>
<feature type="binding site" evidence="6">
    <location>
        <position position="493"/>
    </location>
    <ligand>
        <name>Mo-bis(molybdopterin guanine dinucleotide)</name>
        <dbReference type="ChEBI" id="CHEBI:60539"/>
    </ligand>
</feature>
<dbReference type="PANTHER" id="PTHR43742">
    <property type="entry name" value="TRIMETHYLAMINE-N-OXIDE REDUCTASE"/>
    <property type="match status" value="1"/>
</dbReference>
<dbReference type="InterPro" id="IPR041954">
    <property type="entry name" value="CT_DMSOR/BSOR/TMAOR"/>
</dbReference>
<dbReference type="InterPro" id="IPR050612">
    <property type="entry name" value="Prok_Mopterin_Oxidored"/>
</dbReference>
<feature type="domain" description="Molybdopterin oxidoreductase N-terminal" evidence="9">
    <location>
        <begin position="51"/>
        <end position="91"/>
    </location>
</feature>
<evidence type="ECO:0000259" key="7">
    <source>
        <dbReference type="Pfam" id="PF00384"/>
    </source>
</evidence>
<feature type="binding site" evidence="6">
    <location>
        <position position="536"/>
    </location>
    <ligand>
        <name>Mo-bis(molybdopterin guanine dinucleotide)</name>
        <dbReference type="ChEBI" id="CHEBI:60539"/>
    </ligand>
</feature>
<dbReference type="AlphaFoldDB" id="A0A842JBF4"/>
<sequence>MNNQRRNILKYGAILGAMPIISKFSVFSNLIGAEISSVSSGLVKNGVVLNATHWGMLNITVKDGVIVKSEPYQKVSGIYNSLQYTVPDSVYKSRIKYPMVRKSYLENPDSPKPELRGKDEWVRVRYEDAIKLVARELKKTRKEHGDESIYAGSQGWKSSGNMHSSTILLHRFMNLTGGAIVTMGNYSTGAVSFTMPHVVGSIEVYEQQTSWPVVLEHSKVVVIWGANPILTLKIAWTTTDELGYKYFEELKQKDIEIVVIDPIKSETVKYYDKCTHIPIRPNTDVAMMLGMAHYLYTSGKYDKDFIESYTYGFDKFLPYLLGQSDGIAKTPEWASEICKISADTIRALADKFKDNRTMFISGWSMQRAHHGEQPHWMLIALASMIGQIGLPGGGFGYSYHYANGGVPTCKGGVITGINKGKRGNFDENGNFIGTQKTDASQEWEQKAKKHNFPAPRIAEMLLNPGKVIDHNGKKITYADTQFIYWAGGNPLTHHQDLNMLVKAWRKPRTVVVNEIYWTPTAKMADIVFPITTSFERNDIVMSGEYSNMHIVPMKQAIEKLYEAKDDYQVFSDLCKAYADGLYEEYTQGGKSEMDWIKEFYNSAYEQVKAIPDLTVDMKPFDEFWAENKPVIFSSTPESDEYVRYAKFREDPILNVLGTPSGLIEIYSDVVANMHYDDCMGHPAWFEPAEWLGMKDKPAEFHMVSSHPADRLHSQLNYASIRDNYAVANREPIWINKKDAQKKGINDGDIVRVFNKRGEVLAGAILTDDFGEGIVKLNEGAWYDPDENGMCKNGCPNVLTIDIPSSKLANGNIAHTALVNIEKFTGKEPELTAFSDPKFA</sequence>
<evidence type="ECO:0000256" key="1">
    <source>
        <dbReference type="ARBA" id="ARBA00010312"/>
    </source>
</evidence>
<dbReference type="Gene3D" id="3.40.50.740">
    <property type="match status" value="1"/>
</dbReference>
<reference evidence="10 11" key="1">
    <citation type="submission" date="2020-08" db="EMBL/GenBank/DDBJ databases">
        <title>Complete genome and description of Campylobacter massiliensis Marseille-Q3452 sp. nov.</title>
        <authorList>
            <person name="Antezack A."/>
        </authorList>
    </citation>
    <scope>NUCLEOTIDE SEQUENCE [LARGE SCALE GENOMIC DNA]</scope>
    <source>
        <strain evidence="10 11">Marseille-Q3452</strain>
    </source>
</reference>
<keyword evidence="4" id="KW-0574">Periplasm</keyword>
<dbReference type="InterPro" id="IPR006658">
    <property type="entry name" value="BisC"/>
</dbReference>
<dbReference type="GO" id="GO:0009055">
    <property type="term" value="F:electron transfer activity"/>
    <property type="evidence" value="ECO:0007669"/>
    <property type="project" value="TreeGrafter"/>
</dbReference>
<dbReference type="InterPro" id="IPR006655">
    <property type="entry name" value="Mopterin_OxRdtase_prok_CS"/>
</dbReference>
<dbReference type="GO" id="GO:0030288">
    <property type="term" value="C:outer membrane-bounded periplasmic space"/>
    <property type="evidence" value="ECO:0007669"/>
    <property type="project" value="TreeGrafter"/>
</dbReference>
<proteinExistence type="inferred from homology"/>
<evidence type="ECO:0000313" key="10">
    <source>
        <dbReference type="EMBL" id="MBC2883402.1"/>
    </source>
</evidence>
<evidence type="ECO:0000256" key="5">
    <source>
        <dbReference type="ARBA" id="ARBA00023002"/>
    </source>
</evidence>
<accession>A0A842JBF4</accession>
<evidence type="ECO:0000259" key="9">
    <source>
        <dbReference type="Pfam" id="PF18364"/>
    </source>
</evidence>
<dbReference type="Gene3D" id="3.40.228.10">
    <property type="entry name" value="Dimethylsulfoxide Reductase, domain 2"/>
    <property type="match status" value="1"/>
</dbReference>
<dbReference type="SUPFAM" id="SSF50692">
    <property type="entry name" value="ADC-like"/>
    <property type="match status" value="1"/>
</dbReference>
<dbReference type="InterPro" id="IPR041460">
    <property type="entry name" value="Molybdopterin_N"/>
</dbReference>
<protein>
    <submittedName>
        <fullName evidence="10">Molybdopterin guanine dinucleotide-containing S/N-oxide reductase</fullName>
    </submittedName>
</protein>
<feature type="binding site" evidence="6">
    <location>
        <position position="796"/>
    </location>
    <ligand>
        <name>Mo-bis(molybdopterin guanine dinucleotide)</name>
        <dbReference type="ChEBI" id="CHEBI:60539"/>
    </ligand>
</feature>
<keyword evidence="2 6" id="KW-0500">Molybdenum</keyword>
<dbReference type="SUPFAM" id="SSF53706">
    <property type="entry name" value="Formate dehydrogenase/DMSO reductase, domains 1-3"/>
    <property type="match status" value="1"/>
</dbReference>
<dbReference type="Gene3D" id="3.90.55.10">
    <property type="entry name" value="Dimethylsulfoxide Reductase, domain 3"/>
    <property type="match status" value="1"/>
</dbReference>
<evidence type="ECO:0000259" key="8">
    <source>
        <dbReference type="Pfam" id="PF01568"/>
    </source>
</evidence>
<keyword evidence="11" id="KW-1185">Reference proteome</keyword>
<evidence type="ECO:0000256" key="2">
    <source>
        <dbReference type="ARBA" id="ARBA00022505"/>
    </source>
</evidence>
<dbReference type="EMBL" id="JACLZK010000002">
    <property type="protein sequence ID" value="MBC2883402.1"/>
    <property type="molecule type" value="Genomic_DNA"/>
</dbReference>
<dbReference type="RefSeq" id="WP_185898924.1">
    <property type="nucleotide sequence ID" value="NZ_JACLZK010000002.1"/>
</dbReference>
<comment type="caution">
    <text evidence="10">The sequence shown here is derived from an EMBL/GenBank/DDBJ whole genome shotgun (WGS) entry which is preliminary data.</text>
</comment>
<dbReference type="FunFam" id="3.40.228.10:FF:000003">
    <property type="entry name" value="Biotin sulfoxide reductase 2"/>
    <property type="match status" value="1"/>
</dbReference>
<dbReference type="Pfam" id="PF00384">
    <property type="entry name" value="Molybdopterin"/>
    <property type="match status" value="1"/>
</dbReference>
<dbReference type="FunFam" id="2.40.40.20:FF:000009">
    <property type="entry name" value="Biotin sulfoxide reductase 2"/>
    <property type="match status" value="1"/>
</dbReference>
<evidence type="ECO:0000256" key="3">
    <source>
        <dbReference type="ARBA" id="ARBA00022723"/>
    </source>
</evidence>
<gene>
    <name evidence="10" type="ORF">H7R39_09060</name>
</gene>
<feature type="binding site" evidence="6">
    <location>
        <position position="367"/>
    </location>
    <ligand>
        <name>Mo-bis(molybdopterin guanine dinucleotide)</name>
        <dbReference type="ChEBI" id="CHEBI:60539"/>
    </ligand>
</feature>
<dbReference type="InterPro" id="IPR009010">
    <property type="entry name" value="Asp_de-COase-like_dom_sf"/>
</dbReference>
<organism evidence="10 11">
    <name type="scientific">Campylobacter massiliensis</name>
    <dbReference type="NCBI Taxonomy" id="2762557"/>
    <lineage>
        <taxon>Bacteria</taxon>
        <taxon>Pseudomonadati</taxon>
        <taxon>Campylobacterota</taxon>
        <taxon>Epsilonproteobacteria</taxon>
        <taxon>Campylobacterales</taxon>
        <taxon>Campylobacteraceae</taxon>
        <taxon>Campylobacter</taxon>
    </lineage>
</organism>
<dbReference type="GO" id="GO:0016491">
    <property type="term" value="F:oxidoreductase activity"/>
    <property type="evidence" value="ECO:0007669"/>
    <property type="project" value="UniProtKB-KW"/>
</dbReference>
<feature type="binding site" evidence="6">
    <location>
        <position position="156"/>
    </location>
    <ligand>
        <name>Mo-bis(molybdopterin guanine dinucleotide)</name>
        <dbReference type="ChEBI" id="CHEBI:60539"/>
    </ligand>
</feature>
<feature type="domain" description="Molybdopterin oxidoreductase" evidence="7">
    <location>
        <begin position="94"/>
        <end position="575"/>
    </location>
</feature>
<dbReference type="GO" id="GO:0009061">
    <property type="term" value="P:anaerobic respiration"/>
    <property type="evidence" value="ECO:0007669"/>
    <property type="project" value="TreeGrafter"/>
</dbReference>
<dbReference type="GO" id="GO:0030151">
    <property type="term" value="F:molybdenum ion binding"/>
    <property type="evidence" value="ECO:0007669"/>
    <property type="project" value="TreeGrafter"/>
</dbReference>
<dbReference type="CDD" id="cd02793">
    <property type="entry name" value="MopB_CT_DMSOR-BSOR-TMAOR"/>
    <property type="match status" value="1"/>
</dbReference>